<evidence type="ECO:0000256" key="5">
    <source>
        <dbReference type="ARBA" id="ARBA00022741"/>
    </source>
</evidence>
<comment type="caution">
    <text evidence="9">Lacks conserved residue(s) required for the propagation of feature annotation.</text>
</comment>
<keyword evidence="8 9" id="KW-0030">Aminoacyl-tRNA synthetase</keyword>
<keyword evidence="5 9" id="KW-0547">Nucleotide-binding</keyword>
<evidence type="ECO:0000256" key="8">
    <source>
        <dbReference type="ARBA" id="ARBA00023146"/>
    </source>
</evidence>
<evidence type="ECO:0000313" key="12">
    <source>
        <dbReference type="Proteomes" id="UP000256388"/>
    </source>
</evidence>
<accession>A0A347ZPR6</accession>
<organism evidence="11 12">
    <name type="scientific">Pelolinea submarina</name>
    <dbReference type="NCBI Taxonomy" id="913107"/>
    <lineage>
        <taxon>Bacteria</taxon>
        <taxon>Bacillati</taxon>
        <taxon>Chloroflexota</taxon>
        <taxon>Anaerolineae</taxon>
        <taxon>Anaerolineales</taxon>
        <taxon>Anaerolineaceae</taxon>
        <taxon>Pelolinea</taxon>
    </lineage>
</organism>
<dbReference type="InterPro" id="IPR002312">
    <property type="entry name" value="Asp/Asn-tRNA-synth_IIb"/>
</dbReference>
<gene>
    <name evidence="9" type="primary">aspS</name>
    <name evidence="11" type="ORF">DFR64_3037</name>
</gene>
<sequence length="440" mass="50505">MDRTPIGSLKEHLNETVTIQGWLQTLRDQKNMQFLIMRDRTGLVQVAHYRPGNPELGDMISTLGSESALTITGKVVENKVVKLGGLEIQLETLTVENAAETPLPFDPFDNDNLPAIDFRMDWRYLDLRREQNLLLFKVQTVLEHAMREYWLENQFIEIHSPKITGSPSESGAELFEVLYFERKAYLAQSPQFYKQMAMAAGFERVFEIGPVFRADPSFTSRHMTEFTGLDMEISWIESHEDVMAFTEKWLQYAYKRVKETYGSEIQAVFGVDIKVPEVPFPRLTMAEAYAILKAQGYKLPPERKGDLDPGGERAIADYVKEKYDSDFLFVIDWPISVRPFYHMRHPDAPELTRSFDLIAGGLEIATGAQREHRYEVLRQQALEKGLGLENIQYYLDFFRYGAPPHGGFGMGLSRVLMVLLGLPNIRESVFLFRGPNRLTP</sequence>
<dbReference type="NCBIfam" id="NF003483">
    <property type="entry name" value="PRK05159.1"/>
    <property type="match status" value="1"/>
</dbReference>
<dbReference type="Pfam" id="PF01336">
    <property type="entry name" value="tRNA_anti-codon"/>
    <property type="match status" value="1"/>
</dbReference>
<comment type="subcellular location">
    <subcellularLocation>
        <location evidence="1 9">Cytoplasm</location>
    </subcellularLocation>
</comment>
<dbReference type="GO" id="GO:0005829">
    <property type="term" value="C:cytosol"/>
    <property type="evidence" value="ECO:0007669"/>
    <property type="project" value="TreeGrafter"/>
</dbReference>
<feature type="binding site" evidence="9">
    <location>
        <begin position="411"/>
        <end position="414"/>
    </location>
    <ligand>
        <name>ATP</name>
        <dbReference type="ChEBI" id="CHEBI:30616"/>
    </ligand>
</feature>
<dbReference type="NCBIfam" id="TIGR00458">
    <property type="entry name" value="aspS_nondisc"/>
    <property type="match status" value="1"/>
</dbReference>
<dbReference type="HAMAP" id="MF_02075">
    <property type="entry name" value="Asp_tRNA_synth_type2"/>
    <property type="match status" value="1"/>
</dbReference>
<name>A0A347ZPR6_9CHLR</name>
<dbReference type="OrthoDB" id="9762036at2"/>
<evidence type="ECO:0000256" key="6">
    <source>
        <dbReference type="ARBA" id="ARBA00022840"/>
    </source>
</evidence>
<dbReference type="InterPro" id="IPR012340">
    <property type="entry name" value="NA-bd_OB-fold"/>
</dbReference>
<comment type="function">
    <text evidence="9">Catalyzes the attachment of L-aspartate to tRNA(Asp) in a two-step reaction: L-aspartate is first activated by ATP to form Asp-AMP and then transferred to the acceptor end of tRNA(Asp).</text>
</comment>
<evidence type="ECO:0000259" key="10">
    <source>
        <dbReference type="PROSITE" id="PS50862"/>
    </source>
</evidence>
<dbReference type="Gene3D" id="3.30.930.10">
    <property type="entry name" value="Bira Bifunctional Protein, Domain 2"/>
    <property type="match status" value="1"/>
</dbReference>
<dbReference type="GO" id="GO:0017101">
    <property type="term" value="C:aminoacyl-tRNA synthetase multienzyme complex"/>
    <property type="evidence" value="ECO:0007669"/>
    <property type="project" value="TreeGrafter"/>
</dbReference>
<dbReference type="InterPro" id="IPR045864">
    <property type="entry name" value="aa-tRNA-synth_II/BPL/LPL"/>
</dbReference>
<dbReference type="PRINTS" id="PR01042">
    <property type="entry name" value="TRNASYNTHASP"/>
</dbReference>
<evidence type="ECO:0000313" key="11">
    <source>
        <dbReference type="EMBL" id="REG04688.1"/>
    </source>
</evidence>
<reference evidence="11 12" key="1">
    <citation type="submission" date="2018-08" db="EMBL/GenBank/DDBJ databases">
        <title>Genomic Encyclopedia of Type Strains, Phase IV (KMG-IV): sequencing the most valuable type-strain genomes for metagenomic binning, comparative biology and taxonomic classification.</title>
        <authorList>
            <person name="Goeker M."/>
        </authorList>
    </citation>
    <scope>NUCLEOTIDE SEQUENCE [LARGE SCALE GENOMIC DNA]</scope>
    <source>
        <strain evidence="11 12">DSM 23923</strain>
    </source>
</reference>
<dbReference type="SUPFAM" id="SSF50249">
    <property type="entry name" value="Nucleic acid-binding proteins"/>
    <property type="match status" value="1"/>
</dbReference>
<comment type="subunit">
    <text evidence="9">Homodimer.</text>
</comment>
<comment type="caution">
    <text evidence="11">The sequence shown here is derived from an EMBL/GenBank/DDBJ whole genome shotgun (WGS) entry which is preliminary data.</text>
</comment>
<dbReference type="EC" id="6.1.1.12" evidence="9"/>
<dbReference type="GO" id="GO:0004815">
    <property type="term" value="F:aspartate-tRNA ligase activity"/>
    <property type="evidence" value="ECO:0007669"/>
    <property type="project" value="UniProtKB-UniRule"/>
</dbReference>
<evidence type="ECO:0000256" key="3">
    <source>
        <dbReference type="ARBA" id="ARBA00022490"/>
    </source>
</evidence>
<dbReference type="Proteomes" id="UP000256388">
    <property type="component" value="Unassembled WGS sequence"/>
</dbReference>
<dbReference type="PANTHER" id="PTHR43450">
    <property type="entry name" value="ASPARTYL-TRNA SYNTHETASE"/>
    <property type="match status" value="1"/>
</dbReference>
<dbReference type="InterPro" id="IPR006195">
    <property type="entry name" value="aa-tRNA-synth_II"/>
</dbReference>
<protein>
    <recommendedName>
        <fullName evidence="9">Aspartate--tRNA ligase</fullName>
        <ecNumber evidence="9">6.1.1.12</ecNumber>
    </recommendedName>
    <alternativeName>
        <fullName evidence="9">Aspartyl-tRNA synthetase</fullName>
        <shortName evidence="9">AspRS</shortName>
    </alternativeName>
</protein>
<evidence type="ECO:0000256" key="2">
    <source>
        <dbReference type="ARBA" id="ARBA00005312"/>
    </source>
</evidence>
<evidence type="ECO:0000256" key="4">
    <source>
        <dbReference type="ARBA" id="ARBA00022598"/>
    </source>
</evidence>
<dbReference type="RefSeq" id="WP_116226284.1">
    <property type="nucleotide sequence ID" value="NZ_AP018437.1"/>
</dbReference>
<feature type="binding site" evidence="9">
    <location>
        <position position="363"/>
    </location>
    <ligand>
        <name>ATP</name>
        <dbReference type="ChEBI" id="CHEBI:30616"/>
    </ligand>
</feature>
<keyword evidence="4 9" id="KW-0436">Ligase</keyword>
<dbReference type="PROSITE" id="PS50862">
    <property type="entry name" value="AA_TRNA_LIGASE_II"/>
    <property type="match status" value="1"/>
</dbReference>
<evidence type="ECO:0000256" key="7">
    <source>
        <dbReference type="ARBA" id="ARBA00022917"/>
    </source>
</evidence>
<dbReference type="CDD" id="cd00776">
    <property type="entry name" value="AsxRS_core"/>
    <property type="match status" value="1"/>
</dbReference>
<dbReference type="InterPro" id="IPR004365">
    <property type="entry name" value="NA-bd_OB_tRNA"/>
</dbReference>
<evidence type="ECO:0000256" key="9">
    <source>
        <dbReference type="HAMAP-Rule" id="MF_02075"/>
    </source>
</evidence>
<feature type="region of interest" description="Aspartate" evidence="9">
    <location>
        <begin position="191"/>
        <end position="194"/>
    </location>
</feature>
<dbReference type="PANTHER" id="PTHR43450:SF1">
    <property type="entry name" value="ASPARTATE--TRNA LIGASE, CYTOPLASMIC"/>
    <property type="match status" value="1"/>
</dbReference>
<dbReference type="GO" id="GO:0003723">
    <property type="term" value="F:RNA binding"/>
    <property type="evidence" value="ECO:0007669"/>
    <property type="project" value="TreeGrafter"/>
</dbReference>
<feature type="binding site" evidence="9">
    <location>
        <position position="370"/>
    </location>
    <ligand>
        <name>L-aspartate</name>
        <dbReference type="ChEBI" id="CHEBI:29991"/>
    </ligand>
</feature>
<dbReference type="GO" id="GO:0005524">
    <property type="term" value="F:ATP binding"/>
    <property type="evidence" value="ECO:0007669"/>
    <property type="project" value="UniProtKB-UniRule"/>
</dbReference>
<dbReference type="SUPFAM" id="SSF55681">
    <property type="entry name" value="Class II aaRS and biotin synthetases"/>
    <property type="match status" value="1"/>
</dbReference>
<evidence type="ECO:0000256" key="1">
    <source>
        <dbReference type="ARBA" id="ARBA00004496"/>
    </source>
</evidence>
<keyword evidence="6 9" id="KW-0067">ATP-binding</keyword>
<feature type="binding site" evidence="9">
    <location>
        <position position="366"/>
    </location>
    <ligand>
        <name>L-aspartate</name>
        <dbReference type="ChEBI" id="CHEBI:29991"/>
    </ligand>
</feature>
<keyword evidence="7 9" id="KW-0648">Protein biosynthesis</keyword>
<dbReference type="Pfam" id="PF00152">
    <property type="entry name" value="tRNA-synt_2"/>
    <property type="match status" value="1"/>
</dbReference>
<dbReference type="InterPro" id="IPR004523">
    <property type="entry name" value="Asp-tRNA_synthase_2"/>
</dbReference>
<dbReference type="FunFam" id="3.30.930.10:FF:000038">
    <property type="entry name" value="Aspartate--tRNA ligase"/>
    <property type="match status" value="1"/>
</dbReference>
<dbReference type="GO" id="GO:0006422">
    <property type="term" value="P:aspartyl-tRNA aminoacylation"/>
    <property type="evidence" value="ECO:0007669"/>
    <property type="project" value="UniProtKB-UniRule"/>
</dbReference>
<feature type="domain" description="Aminoacyl-transfer RNA synthetases class-II family profile" evidence="10">
    <location>
        <begin position="136"/>
        <end position="440"/>
    </location>
</feature>
<dbReference type="EMBL" id="QUMS01000006">
    <property type="protein sequence ID" value="REG04688.1"/>
    <property type="molecule type" value="Genomic_DNA"/>
</dbReference>
<feature type="binding site" evidence="9">
    <location>
        <position position="213"/>
    </location>
    <ligand>
        <name>L-aspartate</name>
        <dbReference type="ChEBI" id="CHEBI:29991"/>
    </ligand>
</feature>
<feature type="binding site" evidence="9">
    <location>
        <position position="169"/>
    </location>
    <ligand>
        <name>L-aspartate</name>
        <dbReference type="ChEBI" id="CHEBI:29991"/>
    </ligand>
</feature>
<dbReference type="AlphaFoldDB" id="A0A347ZPR6"/>
<keyword evidence="3 9" id="KW-0963">Cytoplasm</keyword>
<comment type="catalytic activity">
    <reaction evidence="9">
        <text>tRNA(Asp) + L-aspartate + ATP = L-aspartyl-tRNA(Asp) + AMP + diphosphate</text>
        <dbReference type="Rhea" id="RHEA:19649"/>
        <dbReference type="Rhea" id="RHEA-COMP:9660"/>
        <dbReference type="Rhea" id="RHEA-COMP:9678"/>
        <dbReference type="ChEBI" id="CHEBI:29991"/>
        <dbReference type="ChEBI" id="CHEBI:30616"/>
        <dbReference type="ChEBI" id="CHEBI:33019"/>
        <dbReference type="ChEBI" id="CHEBI:78442"/>
        <dbReference type="ChEBI" id="CHEBI:78516"/>
        <dbReference type="ChEBI" id="CHEBI:456215"/>
        <dbReference type="EC" id="6.1.1.12"/>
    </reaction>
</comment>
<keyword evidence="12" id="KW-1185">Reference proteome</keyword>
<dbReference type="InterPro" id="IPR004364">
    <property type="entry name" value="Aa-tRNA-synt_II"/>
</dbReference>
<proteinExistence type="inferred from homology"/>
<comment type="similarity">
    <text evidence="2 9">Belongs to the class-II aminoacyl-tRNA synthetase family. Type 2 subfamily.</text>
</comment>
<dbReference type="Gene3D" id="2.40.50.140">
    <property type="entry name" value="Nucleic acid-binding proteins"/>
    <property type="match status" value="1"/>
</dbReference>